<evidence type="ECO:0000256" key="5">
    <source>
        <dbReference type="ARBA" id="ARBA00023136"/>
    </source>
</evidence>
<evidence type="ECO:0000256" key="7">
    <source>
        <dbReference type="HAMAP-Rule" id="MF_00631"/>
    </source>
</evidence>
<dbReference type="Pfam" id="PF06781">
    <property type="entry name" value="CrgA"/>
    <property type="match status" value="1"/>
</dbReference>
<protein>
    <recommendedName>
        <fullName evidence="7">Cell division protein CrgA</fullName>
    </recommendedName>
</protein>
<evidence type="ECO:0000256" key="6">
    <source>
        <dbReference type="ARBA" id="ARBA00023306"/>
    </source>
</evidence>
<gene>
    <name evidence="7" type="primary">crgA</name>
    <name evidence="9" type="ORF">GCM10025783_19770</name>
</gene>
<comment type="similarity">
    <text evidence="7">Belongs to the CrgA family.</text>
</comment>
<keyword evidence="1 7" id="KW-1003">Cell membrane</keyword>
<dbReference type="EMBL" id="BAABLP010000004">
    <property type="protein sequence ID" value="GAA4747680.1"/>
    <property type="molecule type" value="Genomic_DNA"/>
</dbReference>
<reference evidence="10" key="1">
    <citation type="journal article" date="2019" name="Int. J. Syst. Evol. Microbiol.">
        <title>The Global Catalogue of Microorganisms (GCM) 10K type strain sequencing project: providing services to taxonomists for standard genome sequencing and annotation.</title>
        <authorList>
            <consortium name="The Broad Institute Genomics Platform"/>
            <consortium name="The Broad Institute Genome Sequencing Center for Infectious Disease"/>
            <person name="Wu L."/>
            <person name="Ma J."/>
        </authorList>
    </citation>
    <scope>NUCLEOTIDE SEQUENCE [LARGE SCALE GENOMIC DNA]</scope>
    <source>
        <strain evidence="10">JCM 19015</strain>
    </source>
</reference>
<evidence type="ECO:0000313" key="9">
    <source>
        <dbReference type="EMBL" id="GAA4747680.1"/>
    </source>
</evidence>
<comment type="caution">
    <text evidence="9">The sequence shown here is derived from an EMBL/GenBank/DDBJ whole genome shotgun (WGS) entry which is preliminary data.</text>
</comment>
<feature type="transmembrane region" description="Helical" evidence="7">
    <location>
        <begin position="30"/>
        <end position="49"/>
    </location>
</feature>
<keyword evidence="6 7" id="KW-0131">Cell cycle</keyword>
<feature type="compositionally biased region" description="Basic and acidic residues" evidence="8">
    <location>
        <begin position="9"/>
        <end position="18"/>
    </location>
</feature>
<keyword evidence="4 7" id="KW-1133">Transmembrane helix</keyword>
<proteinExistence type="inferred from homology"/>
<keyword evidence="10" id="KW-1185">Reference proteome</keyword>
<dbReference type="InterPro" id="IPR009619">
    <property type="entry name" value="CrgA"/>
</dbReference>
<evidence type="ECO:0000256" key="1">
    <source>
        <dbReference type="ARBA" id="ARBA00022475"/>
    </source>
</evidence>
<feature type="transmembrane region" description="Helical" evidence="7">
    <location>
        <begin position="61"/>
        <end position="82"/>
    </location>
</feature>
<dbReference type="Proteomes" id="UP001500121">
    <property type="component" value="Unassembled WGS sequence"/>
</dbReference>
<keyword evidence="2 7" id="KW-0132">Cell division</keyword>
<dbReference type="HAMAP" id="MF_00631">
    <property type="entry name" value="CrgA"/>
    <property type="match status" value="1"/>
</dbReference>
<evidence type="ECO:0000256" key="8">
    <source>
        <dbReference type="SAM" id="MobiDB-lite"/>
    </source>
</evidence>
<feature type="region of interest" description="Disordered" evidence="8">
    <location>
        <begin position="1"/>
        <end position="20"/>
    </location>
</feature>
<keyword evidence="5 7" id="KW-0472">Membrane</keyword>
<sequence length="83" mass="9418">MARVKTPAARREDRRAGADDGLNPVWFKPLMFGFMLLGLLWIVVFYISGGTLPIPFPADQSSWNILIGFGIAFVGFLMTLWWR</sequence>
<dbReference type="RefSeq" id="WP_345480989.1">
    <property type="nucleotide sequence ID" value="NZ_BAABLP010000004.1"/>
</dbReference>
<comment type="function">
    <text evidence="7">Involved in cell division.</text>
</comment>
<evidence type="ECO:0000313" key="10">
    <source>
        <dbReference type="Proteomes" id="UP001500121"/>
    </source>
</evidence>
<comment type="subcellular location">
    <subcellularLocation>
        <location evidence="7">Cell membrane</location>
        <topology evidence="7">Multi-pass membrane protein</topology>
    </subcellularLocation>
</comment>
<evidence type="ECO:0000256" key="2">
    <source>
        <dbReference type="ARBA" id="ARBA00022618"/>
    </source>
</evidence>
<accession>A0ABP8Z6D6</accession>
<evidence type="ECO:0000256" key="4">
    <source>
        <dbReference type="ARBA" id="ARBA00022989"/>
    </source>
</evidence>
<keyword evidence="3 7" id="KW-0812">Transmembrane</keyword>
<evidence type="ECO:0000256" key="3">
    <source>
        <dbReference type="ARBA" id="ARBA00022692"/>
    </source>
</evidence>
<organism evidence="9 10">
    <name type="scientific">Amnibacterium soli</name>
    <dbReference type="NCBI Taxonomy" id="1282736"/>
    <lineage>
        <taxon>Bacteria</taxon>
        <taxon>Bacillati</taxon>
        <taxon>Actinomycetota</taxon>
        <taxon>Actinomycetes</taxon>
        <taxon>Micrococcales</taxon>
        <taxon>Microbacteriaceae</taxon>
        <taxon>Amnibacterium</taxon>
    </lineage>
</organism>
<name>A0ABP8Z6D6_9MICO</name>